<dbReference type="RefSeq" id="XP_018662970.1">
    <property type="nucleotide sequence ID" value="XM_018803919.1"/>
</dbReference>
<proteinExistence type="predicted"/>
<dbReference type="EMBL" id="JPDN02000010">
    <property type="protein sequence ID" value="PON27389.1"/>
    <property type="molecule type" value="Genomic_DNA"/>
</dbReference>
<dbReference type="GeneID" id="29984002"/>
<evidence type="ECO:0000313" key="2">
    <source>
        <dbReference type="Proteomes" id="UP000054821"/>
    </source>
</evidence>
<gene>
    <name evidence="1" type="ORF">TGAM01_v203770</name>
</gene>
<accession>A0A2P4ZSX0</accession>
<evidence type="ECO:0000313" key="1">
    <source>
        <dbReference type="EMBL" id="PON27389.1"/>
    </source>
</evidence>
<dbReference type="AlphaFoldDB" id="A0A2P4ZSX0"/>
<name>A0A2P4ZSX0_9HYPO</name>
<keyword evidence="2" id="KW-1185">Reference proteome</keyword>
<dbReference type="Proteomes" id="UP000054821">
    <property type="component" value="Unassembled WGS sequence"/>
</dbReference>
<organism evidence="1 2">
    <name type="scientific">Trichoderma gamsii</name>
    <dbReference type="NCBI Taxonomy" id="398673"/>
    <lineage>
        <taxon>Eukaryota</taxon>
        <taxon>Fungi</taxon>
        <taxon>Dikarya</taxon>
        <taxon>Ascomycota</taxon>
        <taxon>Pezizomycotina</taxon>
        <taxon>Sordariomycetes</taxon>
        <taxon>Hypocreomycetidae</taxon>
        <taxon>Hypocreales</taxon>
        <taxon>Hypocreaceae</taxon>
        <taxon>Trichoderma</taxon>
    </lineage>
</organism>
<protein>
    <submittedName>
        <fullName evidence="1">Uncharacterized protein</fullName>
    </submittedName>
</protein>
<sequence>MAPQAPFEVYFNQESNIVLHSRRKLSYPSGIPLSATCTNVAFEVDPIDLQSVDTAEWVDVLQSSGSLDVLDIDTLTALNINHVITDNKYWFVDTQLKRSQRATEDAAPDIKEFYLGTEHFIEVRTPDELEPKDSNFPPIASVFTLVTS</sequence>
<reference evidence="1 2" key="1">
    <citation type="journal article" date="2016" name="Genome Announc.">
        <title>Draft Whole-Genome Sequence of Trichoderma gamsii T6085, a Promising Biocontrol Agent of Fusarium Head Blight on Wheat.</title>
        <authorList>
            <person name="Baroncelli R."/>
            <person name="Zapparata A."/>
            <person name="Piaggeschi G."/>
            <person name="Sarrocco S."/>
            <person name="Vannacci G."/>
        </authorList>
    </citation>
    <scope>NUCLEOTIDE SEQUENCE [LARGE SCALE GENOMIC DNA]</scope>
    <source>
        <strain evidence="1 2">T6085</strain>
    </source>
</reference>
<comment type="caution">
    <text evidence="1">The sequence shown here is derived from an EMBL/GenBank/DDBJ whole genome shotgun (WGS) entry which is preliminary data.</text>
</comment>